<gene>
    <name evidence="1" type="ORF">Pint_16473</name>
</gene>
<dbReference type="EMBL" id="CM047737">
    <property type="protein sequence ID" value="KAJ0048839.1"/>
    <property type="molecule type" value="Genomic_DNA"/>
</dbReference>
<comment type="caution">
    <text evidence="1">The sequence shown here is derived from an EMBL/GenBank/DDBJ whole genome shotgun (WGS) entry which is preliminary data.</text>
</comment>
<accession>A0ACC0ZBP7</accession>
<protein>
    <submittedName>
        <fullName evidence="1">Uncharacterized protein</fullName>
    </submittedName>
</protein>
<evidence type="ECO:0000313" key="2">
    <source>
        <dbReference type="Proteomes" id="UP001163603"/>
    </source>
</evidence>
<evidence type="ECO:0000313" key="1">
    <source>
        <dbReference type="EMBL" id="KAJ0048839.1"/>
    </source>
</evidence>
<proteinExistence type="predicted"/>
<sequence length="203" mass="21939">MSSVSALSTRENREHNGSSLADNGEVSDTKANVSPEAEANQRALLVGDFNHSSVSSSENVRRFLETLDKLGISGFAMSDLEKGCMKPIIGCLSKLRAEFSPTKENFWVNSTITKSGNSEKDASSGGLLSPVFGEERRKVLSESQFQGASRISAISEQSAALLHHVGHKFHEVFQLKQGPYSDLPAAKISEMMKSNTLECSIGD</sequence>
<dbReference type="Proteomes" id="UP001163603">
    <property type="component" value="Chromosome 2"/>
</dbReference>
<organism evidence="1 2">
    <name type="scientific">Pistacia integerrima</name>
    <dbReference type="NCBI Taxonomy" id="434235"/>
    <lineage>
        <taxon>Eukaryota</taxon>
        <taxon>Viridiplantae</taxon>
        <taxon>Streptophyta</taxon>
        <taxon>Embryophyta</taxon>
        <taxon>Tracheophyta</taxon>
        <taxon>Spermatophyta</taxon>
        <taxon>Magnoliopsida</taxon>
        <taxon>eudicotyledons</taxon>
        <taxon>Gunneridae</taxon>
        <taxon>Pentapetalae</taxon>
        <taxon>rosids</taxon>
        <taxon>malvids</taxon>
        <taxon>Sapindales</taxon>
        <taxon>Anacardiaceae</taxon>
        <taxon>Pistacia</taxon>
    </lineage>
</organism>
<name>A0ACC0ZBP7_9ROSI</name>
<keyword evidence="2" id="KW-1185">Reference proteome</keyword>
<reference evidence="2" key="1">
    <citation type="journal article" date="2023" name="G3 (Bethesda)">
        <title>Genome assembly and association tests identify interacting loci associated with vigor, precocity, and sex in interspecific pistachio rootstocks.</title>
        <authorList>
            <person name="Palmer W."/>
            <person name="Jacygrad E."/>
            <person name="Sagayaradj S."/>
            <person name="Cavanaugh K."/>
            <person name="Han R."/>
            <person name="Bertier L."/>
            <person name="Beede B."/>
            <person name="Kafkas S."/>
            <person name="Golino D."/>
            <person name="Preece J."/>
            <person name="Michelmore R."/>
        </authorList>
    </citation>
    <scope>NUCLEOTIDE SEQUENCE [LARGE SCALE GENOMIC DNA]</scope>
</reference>